<dbReference type="Pfam" id="PF00466">
    <property type="entry name" value="Ribosomal_L10"/>
    <property type="match status" value="1"/>
</dbReference>
<evidence type="ECO:0000313" key="4">
    <source>
        <dbReference type="EMBL" id="KTB10410.1"/>
    </source>
</evidence>
<dbReference type="SUPFAM" id="SSF160369">
    <property type="entry name" value="Ribosomal protein L10-like"/>
    <property type="match status" value="1"/>
</dbReference>
<dbReference type="VEuPathDB" id="FungiDB:GWK60_J09537"/>
<dbReference type="InterPro" id="IPR001790">
    <property type="entry name" value="Ribosomal_uL10"/>
</dbReference>
<dbReference type="PANTHER" id="PTHR11560">
    <property type="entry name" value="39S RIBOSOMAL PROTEIN L10, MITOCHONDRIAL"/>
    <property type="match status" value="1"/>
</dbReference>
<protein>
    <submittedName>
        <fullName evidence="4">54S ribosomal protein L11, mitochondrial</fullName>
    </submittedName>
</protein>
<evidence type="ECO:0000313" key="5">
    <source>
        <dbReference type="Proteomes" id="UP000054886"/>
    </source>
</evidence>
<accession>A0A0W0DBC1</accession>
<evidence type="ECO:0000256" key="3">
    <source>
        <dbReference type="ARBA" id="ARBA00023274"/>
    </source>
</evidence>
<dbReference type="CDD" id="cd05797">
    <property type="entry name" value="Ribosomal_L10"/>
    <property type="match status" value="1"/>
</dbReference>
<evidence type="ECO:0000256" key="2">
    <source>
        <dbReference type="ARBA" id="ARBA00022980"/>
    </source>
</evidence>
<dbReference type="OMA" id="FAHHNNL"/>
<name>A0A0W0DBC1_CANGB</name>
<evidence type="ECO:0000256" key="1">
    <source>
        <dbReference type="ARBA" id="ARBA00008889"/>
    </source>
</evidence>
<dbReference type="InterPro" id="IPR047865">
    <property type="entry name" value="Ribosomal_uL10_bac_type"/>
</dbReference>
<dbReference type="VEuPathDB" id="FungiDB:GW608_J09581"/>
<gene>
    <name evidence="4" type="ORF">AO440_003182</name>
</gene>
<dbReference type="OrthoDB" id="360689at2759"/>
<comment type="similarity">
    <text evidence="1">Belongs to the universal ribosomal protein uL10 family.</text>
</comment>
<sequence>MNSVGLVWQCVRRYSRVAVESGLKRQTWKPIDSRKTFLLDSYRYMMDNNSMVLFAHYNNLTKNEDHHFREQIKQAGGKLTRIRNNIFKVCLRTLDREDPAVYIKNKKELPHHPLIPLLKGPTAVISFQDTDPQGVAKVFKLLKNAQDKLLVMGAKVDKEVYDFAKLDQFKTLPTKEVLQGQLAGLLQMLGGAGLVQVLEANKQHLYLTLKSHEDNIKE</sequence>
<dbReference type="GO" id="GO:0005762">
    <property type="term" value="C:mitochondrial large ribosomal subunit"/>
    <property type="evidence" value="ECO:0007669"/>
    <property type="project" value="EnsemblFungi"/>
</dbReference>
<comment type="caution">
    <text evidence="4">The sequence shown here is derived from an EMBL/GenBank/DDBJ whole genome shotgun (WGS) entry which is preliminary data.</text>
</comment>
<dbReference type="PhylomeDB" id="A0A0W0DBC1"/>
<dbReference type="VEuPathDB" id="FungiDB:GVI51_J09559"/>
<dbReference type="AlphaFoldDB" id="A0A0W0DBC1"/>
<dbReference type="GO" id="GO:0003735">
    <property type="term" value="F:structural constituent of ribosome"/>
    <property type="evidence" value="ECO:0007669"/>
    <property type="project" value="EnsemblFungi"/>
</dbReference>
<dbReference type="EMBL" id="LLZZ01000053">
    <property type="protein sequence ID" value="KTB10410.1"/>
    <property type="molecule type" value="Genomic_DNA"/>
</dbReference>
<keyword evidence="2 4" id="KW-0689">Ribosomal protein</keyword>
<organism evidence="4 5">
    <name type="scientific">Candida glabrata</name>
    <name type="common">Yeast</name>
    <name type="synonym">Torulopsis glabrata</name>
    <dbReference type="NCBI Taxonomy" id="5478"/>
    <lineage>
        <taxon>Eukaryota</taxon>
        <taxon>Fungi</taxon>
        <taxon>Dikarya</taxon>
        <taxon>Ascomycota</taxon>
        <taxon>Saccharomycotina</taxon>
        <taxon>Saccharomycetes</taxon>
        <taxon>Saccharomycetales</taxon>
        <taxon>Saccharomycetaceae</taxon>
        <taxon>Nakaseomyces</taxon>
    </lineage>
</organism>
<dbReference type="InterPro" id="IPR043141">
    <property type="entry name" value="Ribosomal_uL10-like_sf"/>
</dbReference>
<proteinExistence type="inferred from homology"/>
<dbReference type="Proteomes" id="UP000054886">
    <property type="component" value="Unassembled WGS sequence"/>
</dbReference>
<dbReference type="Gene3D" id="3.30.70.1730">
    <property type="match status" value="1"/>
</dbReference>
<reference evidence="4 5" key="1">
    <citation type="submission" date="2015-10" db="EMBL/GenBank/DDBJ databases">
        <title>Draft genomes sequences of Candida glabrata isolates 1A, 1B, 2A, 2B, 3A and 3B.</title>
        <authorList>
            <person name="Haavelsrud O.E."/>
            <person name="Gaustad P."/>
        </authorList>
    </citation>
    <scope>NUCLEOTIDE SEQUENCE [LARGE SCALE GENOMIC DNA]</scope>
    <source>
        <strain evidence="4">910700640</strain>
    </source>
</reference>
<dbReference type="VEuPathDB" id="FungiDB:CAGL0J09724g"/>
<keyword evidence="3" id="KW-0687">Ribonucleoprotein</keyword>
<dbReference type="VEuPathDB" id="FungiDB:B1J91_J09724g"/>